<keyword evidence="1 2" id="KW-0489">Methyltransferase</keyword>
<keyword evidence="1" id="KW-0285">Flavoprotein</keyword>
<feature type="binding site" evidence="1">
    <location>
        <position position="184"/>
    </location>
    <ligand>
        <name>dUMP</name>
        <dbReference type="ChEBI" id="CHEBI:246422"/>
        <note>ligand shared between dimeric partners</note>
    </ligand>
</feature>
<reference evidence="3" key="1">
    <citation type="submission" date="2017-02" db="EMBL/GenBank/DDBJ databases">
        <title>Comparative genomics and description of representatives of a novel lineage of planctomycetes thriving in anoxic sediments.</title>
        <authorList>
            <person name="Spring S."/>
            <person name="Bunk B."/>
            <person name="Sproer C."/>
        </authorList>
    </citation>
    <scope>NUCLEOTIDE SEQUENCE [LARGE SCALE GENOMIC DNA]</scope>
    <source>
        <strain evidence="3">ST-NAGAB-D1</strain>
    </source>
</reference>
<dbReference type="RefSeq" id="WP_146660902.1">
    <property type="nucleotide sequence ID" value="NZ_CP019791.1"/>
</dbReference>
<dbReference type="CDD" id="cd20175">
    <property type="entry name" value="ThyX"/>
    <property type="match status" value="1"/>
</dbReference>
<comment type="function">
    <text evidence="1">Catalyzes the reductive methylation of 2'-deoxyuridine-5'-monophosphate (dUMP) to 2'-deoxythymidine-5'-monophosphate (dTMP) while utilizing 5,10-methylenetetrahydrofolate (mTHF) as the methyl donor, and NADPH and FADH(2) as the reductant.</text>
</comment>
<feature type="binding site" evidence="1">
    <location>
        <begin position="173"/>
        <end position="175"/>
    </location>
    <ligand>
        <name>FAD</name>
        <dbReference type="ChEBI" id="CHEBI:57692"/>
        <note>ligand shared between neighboring subunits</note>
    </ligand>
</feature>
<dbReference type="OrthoDB" id="9780625at2"/>
<dbReference type="GO" id="GO:0050797">
    <property type="term" value="F:thymidylate synthase (FAD) activity"/>
    <property type="evidence" value="ECO:0007669"/>
    <property type="project" value="UniProtKB-UniRule"/>
</dbReference>
<dbReference type="Gene3D" id="3.30.1360.170">
    <property type="match status" value="1"/>
</dbReference>
<feature type="binding site" evidence="1">
    <location>
        <position position="179"/>
    </location>
    <ligand>
        <name>FAD</name>
        <dbReference type="ChEBI" id="CHEBI:57692"/>
        <note>ligand shared between neighboring subunits</note>
    </ligand>
</feature>
<comment type="cofactor">
    <cofactor evidence="1">
        <name>FAD</name>
        <dbReference type="ChEBI" id="CHEBI:57692"/>
    </cofactor>
    <text evidence="1">Binds 4 FAD per tetramer. Each FAD binding site is formed by three monomers.</text>
</comment>
<dbReference type="Pfam" id="PF02511">
    <property type="entry name" value="Thy1"/>
    <property type="match status" value="1"/>
</dbReference>
<evidence type="ECO:0000256" key="1">
    <source>
        <dbReference type="HAMAP-Rule" id="MF_01408"/>
    </source>
</evidence>
<dbReference type="HAMAP" id="MF_01408">
    <property type="entry name" value="ThyX"/>
    <property type="match status" value="1"/>
</dbReference>
<comment type="pathway">
    <text evidence="1">Pyrimidine metabolism; dTTP biosynthesis.</text>
</comment>
<keyword evidence="1" id="KW-0545">Nucleotide biosynthesis</keyword>
<evidence type="ECO:0000313" key="2">
    <source>
        <dbReference type="EMBL" id="AQT68152.1"/>
    </source>
</evidence>
<dbReference type="GO" id="GO:0004799">
    <property type="term" value="F:thymidylate synthase activity"/>
    <property type="evidence" value="ECO:0007669"/>
    <property type="project" value="TreeGrafter"/>
</dbReference>
<dbReference type="SUPFAM" id="SSF69796">
    <property type="entry name" value="Thymidylate synthase-complementing protein Thy1"/>
    <property type="match status" value="1"/>
</dbReference>
<dbReference type="KEGG" id="alus:STSP2_01307"/>
<accession>A0A1U9NJQ1</accession>
<dbReference type="PANTHER" id="PTHR34934:SF1">
    <property type="entry name" value="FLAVIN-DEPENDENT THYMIDYLATE SYNTHASE"/>
    <property type="match status" value="1"/>
</dbReference>
<feature type="binding site" evidence="1">
    <location>
        <begin position="79"/>
        <end position="82"/>
    </location>
    <ligand>
        <name>dUMP</name>
        <dbReference type="ChEBI" id="CHEBI:246422"/>
        <note>ligand shared between dimeric partners</note>
    </ligand>
</feature>
<dbReference type="GO" id="GO:0032259">
    <property type="term" value="P:methylation"/>
    <property type="evidence" value="ECO:0007669"/>
    <property type="project" value="UniProtKB-KW"/>
</dbReference>
<organism evidence="2 3">
    <name type="scientific">Anaerohalosphaera lusitana</name>
    <dbReference type="NCBI Taxonomy" id="1936003"/>
    <lineage>
        <taxon>Bacteria</taxon>
        <taxon>Pseudomonadati</taxon>
        <taxon>Planctomycetota</taxon>
        <taxon>Phycisphaerae</taxon>
        <taxon>Sedimentisphaerales</taxon>
        <taxon>Anaerohalosphaeraceae</taxon>
        <taxon>Anaerohalosphaera</taxon>
    </lineage>
</organism>
<feature type="binding site" description="in other chain" evidence="1">
    <location>
        <begin position="90"/>
        <end position="94"/>
    </location>
    <ligand>
        <name>dUMP</name>
        <dbReference type="ChEBI" id="CHEBI:246422"/>
        <note>ligand shared between dimeric partners</note>
    </ligand>
</feature>
<proteinExistence type="inferred from homology"/>
<sequence length="244" mass="27280">MGQVHARVRLVRMTEDAEGVVASAGRLCYASETEDILKQDKGSAGEFIQRIIKMGHVSILEHAVFTFFVEGVSRALTHQLVRHRIASYSQRSQRYVAHNEFDYIVPPELEGKTVEVDGEQVDAVAYFEETMGEIAGRYAKLQGALGGNSEKSNQDARYVLPNACETKIFVTMNARELLHFFEERLCMRAQWEIRGAAEQMLELAKGACPSIFAGVGPKCVRMGRCPEGKMTCGKYQEMKEKYGG</sequence>
<keyword evidence="3" id="KW-1185">Reference proteome</keyword>
<keyword evidence="1 2" id="KW-0808">Transferase</keyword>
<dbReference type="Proteomes" id="UP000189674">
    <property type="component" value="Chromosome"/>
</dbReference>
<dbReference type="InterPro" id="IPR036098">
    <property type="entry name" value="Thymidylate_synthase_ThyX_sf"/>
</dbReference>
<comment type="similarity">
    <text evidence="1">Belongs to the thymidylate synthase ThyX family.</text>
</comment>
<feature type="binding site" evidence="1">
    <location>
        <position position="90"/>
    </location>
    <ligand>
        <name>FAD</name>
        <dbReference type="ChEBI" id="CHEBI:57692"/>
        <note>ligand shared between neighboring subunits</note>
    </ligand>
</feature>
<keyword evidence="1" id="KW-0521">NADP</keyword>
<evidence type="ECO:0000313" key="3">
    <source>
        <dbReference type="Proteomes" id="UP000189674"/>
    </source>
</evidence>
<dbReference type="NCBIfam" id="TIGR02170">
    <property type="entry name" value="thyX"/>
    <property type="match status" value="1"/>
</dbReference>
<dbReference type="GO" id="GO:0050660">
    <property type="term" value="F:flavin adenine dinucleotide binding"/>
    <property type="evidence" value="ECO:0007669"/>
    <property type="project" value="UniProtKB-UniRule"/>
</dbReference>
<dbReference type="EMBL" id="CP019791">
    <property type="protein sequence ID" value="AQT68152.1"/>
    <property type="molecule type" value="Genomic_DNA"/>
</dbReference>
<dbReference type="InterPro" id="IPR003669">
    <property type="entry name" value="Thymidylate_synthase_ThyX"/>
</dbReference>
<dbReference type="EC" id="2.1.1.148" evidence="1"/>
<dbReference type="AlphaFoldDB" id="A0A1U9NJQ1"/>
<name>A0A1U9NJQ1_9BACT</name>
<dbReference type="UniPathway" id="UPA00575"/>
<gene>
    <name evidence="1 2" type="primary">thyX</name>
    <name evidence="2" type="ORF">STSP2_01307</name>
</gene>
<feature type="binding site" evidence="1">
    <location>
        <begin position="82"/>
        <end position="84"/>
    </location>
    <ligand>
        <name>FAD</name>
        <dbReference type="ChEBI" id="CHEBI:57692"/>
        <note>ligand shared between neighboring subunits</note>
    </ligand>
</feature>
<comment type="catalytic activity">
    <reaction evidence="1">
        <text>dUMP + (6R)-5,10-methylene-5,6,7,8-tetrahydrofolate + NADPH + H(+) = dTMP + (6S)-5,6,7,8-tetrahydrofolate + NADP(+)</text>
        <dbReference type="Rhea" id="RHEA:29043"/>
        <dbReference type="ChEBI" id="CHEBI:15378"/>
        <dbReference type="ChEBI" id="CHEBI:15636"/>
        <dbReference type="ChEBI" id="CHEBI:57453"/>
        <dbReference type="ChEBI" id="CHEBI:57783"/>
        <dbReference type="ChEBI" id="CHEBI:58349"/>
        <dbReference type="ChEBI" id="CHEBI:63528"/>
        <dbReference type="ChEBI" id="CHEBI:246422"/>
        <dbReference type="EC" id="2.1.1.148"/>
    </reaction>
</comment>
<dbReference type="PANTHER" id="PTHR34934">
    <property type="entry name" value="FLAVIN-DEPENDENT THYMIDYLATE SYNTHASE"/>
    <property type="match status" value="1"/>
</dbReference>
<feature type="binding site" description="in other chain" evidence="1">
    <location>
        <position position="157"/>
    </location>
    <ligand>
        <name>dUMP</name>
        <dbReference type="ChEBI" id="CHEBI:246422"/>
        <note>ligand shared between dimeric partners</note>
    </ligand>
</feature>
<feature type="active site" description="Involved in ionization of N3 of dUMP, leading to its activation" evidence="1">
    <location>
        <position position="184"/>
    </location>
</feature>
<dbReference type="PROSITE" id="PS51331">
    <property type="entry name" value="THYX"/>
    <property type="match status" value="1"/>
</dbReference>
<comment type="subunit">
    <text evidence="1">Homotetramer.</text>
</comment>
<dbReference type="GO" id="GO:0070402">
    <property type="term" value="F:NADPH binding"/>
    <property type="evidence" value="ECO:0007669"/>
    <property type="project" value="TreeGrafter"/>
</dbReference>
<feature type="binding site" evidence="1">
    <location>
        <position position="58"/>
    </location>
    <ligand>
        <name>FAD</name>
        <dbReference type="ChEBI" id="CHEBI:57692"/>
        <note>ligand shared between neighboring subunits</note>
    </ligand>
</feature>
<keyword evidence="1" id="KW-0274">FAD</keyword>
<protein>
    <recommendedName>
        <fullName evidence="1">Flavin-dependent thymidylate synthase</fullName>
        <shortName evidence="1">FDTS</shortName>
        <ecNumber evidence="1">2.1.1.148</ecNumber>
    </recommendedName>
    <alternativeName>
        <fullName evidence="1">FAD-dependent thymidylate synthase</fullName>
    </alternativeName>
    <alternativeName>
        <fullName evidence="1">Thymidylate synthase ThyX</fullName>
        <shortName evidence="1">TS</shortName>
        <shortName evidence="1">TSase</shortName>
    </alternativeName>
</protein>
<dbReference type="STRING" id="1936003.STSP2_01307"/>
<dbReference type="GO" id="GO:0006231">
    <property type="term" value="P:dTMP biosynthetic process"/>
    <property type="evidence" value="ECO:0007669"/>
    <property type="project" value="UniProtKB-UniRule"/>
</dbReference>
<dbReference type="GO" id="GO:0006235">
    <property type="term" value="P:dTTP biosynthetic process"/>
    <property type="evidence" value="ECO:0007669"/>
    <property type="project" value="UniProtKB-UniRule"/>
</dbReference>